<name>A0AAD5YX31_9AGAR</name>
<proteinExistence type="predicted"/>
<gene>
    <name evidence="1" type="ORF">NP233_g2709</name>
</gene>
<evidence type="ECO:0000313" key="2">
    <source>
        <dbReference type="Proteomes" id="UP001213000"/>
    </source>
</evidence>
<dbReference type="AlphaFoldDB" id="A0AAD5YX31"/>
<evidence type="ECO:0000313" key="1">
    <source>
        <dbReference type="EMBL" id="KAJ3573007.1"/>
    </source>
</evidence>
<dbReference type="EMBL" id="JANIEX010000119">
    <property type="protein sequence ID" value="KAJ3573007.1"/>
    <property type="molecule type" value="Genomic_DNA"/>
</dbReference>
<protein>
    <submittedName>
        <fullName evidence="1">Uncharacterized protein</fullName>
    </submittedName>
</protein>
<keyword evidence="2" id="KW-1185">Reference proteome</keyword>
<dbReference type="Proteomes" id="UP001213000">
    <property type="component" value="Unassembled WGS sequence"/>
</dbReference>
<accession>A0AAD5YX31</accession>
<comment type="caution">
    <text evidence="1">The sequence shown here is derived from an EMBL/GenBank/DDBJ whole genome shotgun (WGS) entry which is preliminary data.</text>
</comment>
<reference evidence="1" key="1">
    <citation type="submission" date="2022-07" db="EMBL/GenBank/DDBJ databases">
        <title>Genome Sequence of Leucocoprinus birnbaumii.</title>
        <authorList>
            <person name="Buettner E."/>
        </authorList>
    </citation>
    <scope>NUCLEOTIDE SEQUENCE</scope>
    <source>
        <strain evidence="1">VT141</strain>
    </source>
</reference>
<sequence>MPYNDNDLTMKIHSSIVEKYSLGRPYIRAAMIGEEQCSGRSMLLEDLDTDRWISSTRFVPRADQAVDVQATWIQLTSELVIIRNFSWNKPILALGRHNQLLLRLSKGMLYIGGNVLVVRISRTGMLENMTECDLSYVATALGSIQQPSEEEDV</sequence>
<organism evidence="1 2">
    <name type="scientific">Leucocoprinus birnbaumii</name>
    <dbReference type="NCBI Taxonomy" id="56174"/>
    <lineage>
        <taxon>Eukaryota</taxon>
        <taxon>Fungi</taxon>
        <taxon>Dikarya</taxon>
        <taxon>Basidiomycota</taxon>
        <taxon>Agaricomycotina</taxon>
        <taxon>Agaricomycetes</taxon>
        <taxon>Agaricomycetidae</taxon>
        <taxon>Agaricales</taxon>
        <taxon>Agaricineae</taxon>
        <taxon>Agaricaceae</taxon>
        <taxon>Leucocoprinus</taxon>
    </lineage>
</organism>